<dbReference type="RefSeq" id="WP_088878923.1">
    <property type="nucleotide sequence ID" value="NZ_CP018309.1"/>
</dbReference>
<accession>A0AAN1FM61</accession>
<protein>
    <submittedName>
        <fullName evidence="1">Transcriptional regulator</fullName>
    </submittedName>
</protein>
<proteinExistence type="predicted"/>
<dbReference type="AlphaFoldDB" id="A0AAN1FM61"/>
<dbReference type="SUPFAM" id="SSF47413">
    <property type="entry name" value="lambda repressor-like DNA-binding domains"/>
    <property type="match status" value="1"/>
</dbReference>
<dbReference type="InterPro" id="IPR010982">
    <property type="entry name" value="Lambda_DNA-bd_dom_sf"/>
</dbReference>
<dbReference type="Gene3D" id="1.10.260.40">
    <property type="entry name" value="lambda repressor-like DNA-binding domains"/>
    <property type="match status" value="1"/>
</dbReference>
<evidence type="ECO:0000313" key="2">
    <source>
        <dbReference type="Proteomes" id="UP000197092"/>
    </source>
</evidence>
<evidence type="ECO:0000313" key="1">
    <source>
        <dbReference type="EMBL" id="ASI93153.1"/>
    </source>
</evidence>
<dbReference type="KEGG" id="vsh:BSZ05_25760"/>
<dbReference type="Proteomes" id="UP000197092">
    <property type="component" value="Chromosome 2"/>
</dbReference>
<dbReference type="GO" id="GO:0003677">
    <property type="term" value="F:DNA binding"/>
    <property type="evidence" value="ECO:0007669"/>
    <property type="project" value="InterPro"/>
</dbReference>
<dbReference type="EMBL" id="CP018309">
    <property type="protein sequence ID" value="ASI93153.1"/>
    <property type="molecule type" value="Genomic_DNA"/>
</dbReference>
<dbReference type="CDD" id="cd00093">
    <property type="entry name" value="HTH_XRE"/>
    <property type="match status" value="1"/>
</dbReference>
<reference evidence="2" key="1">
    <citation type="submission" date="2016-12" db="EMBL/GenBank/DDBJ databases">
        <title>Comparative genomic analysis reveals the diversity, evolution, and environmental adaptation strategies of the genus Vibrio.</title>
        <authorList>
            <person name="Lin H."/>
            <person name="Wang X."/>
            <person name="Zhang X.-H."/>
        </authorList>
    </citation>
    <scope>NUCLEOTIDE SEQUENCE [LARGE SCALE GENOMIC DNA]</scope>
    <source>
        <strain evidence="2">QT6D1</strain>
    </source>
</reference>
<dbReference type="InterPro" id="IPR001387">
    <property type="entry name" value="Cro/C1-type_HTH"/>
</dbReference>
<sequence>MAELETEGFEFYGESEHRFRAMLIERIEAYMVHNRMTKNQVAELAQIGKTAFYSKMDREQGSEFTIRDIFRLAKVFDVSLLQMFPVDEIDRQYGGKLAVPASVINMMDTMMSMDSEEIELLYDLVNVLKRHKKIDNQ</sequence>
<gene>
    <name evidence="1" type="ORF">BSZ05_25760</name>
</gene>
<organism evidence="1 2">
    <name type="scientific">Vibrio mediterranei</name>
    <dbReference type="NCBI Taxonomy" id="689"/>
    <lineage>
        <taxon>Bacteria</taxon>
        <taxon>Pseudomonadati</taxon>
        <taxon>Pseudomonadota</taxon>
        <taxon>Gammaproteobacteria</taxon>
        <taxon>Vibrionales</taxon>
        <taxon>Vibrionaceae</taxon>
        <taxon>Vibrio</taxon>
    </lineage>
</organism>
<name>A0AAN1FM61_9VIBR</name>